<gene>
    <name evidence="1" type="ORF">OV079_23255</name>
</gene>
<dbReference type="RefSeq" id="WP_267771051.1">
    <property type="nucleotide sequence ID" value="NZ_JAPNKE010000002.1"/>
</dbReference>
<accession>A0A9X3ER58</accession>
<keyword evidence="2" id="KW-1185">Reference proteome</keyword>
<sequence>MTHLFGCAEEGEVVVQRLFVGGVAVGVAGSVEVRREVRRGDTLMQVLR</sequence>
<dbReference type="EMBL" id="JAPNKE010000002">
    <property type="protein sequence ID" value="MCY1008420.1"/>
    <property type="molecule type" value="Genomic_DNA"/>
</dbReference>
<organism evidence="1 2">
    <name type="scientific">Nannocystis pusilla</name>
    <dbReference type="NCBI Taxonomy" id="889268"/>
    <lineage>
        <taxon>Bacteria</taxon>
        <taxon>Pseudomonadati</taxon>
        <taxon>Myxococcota</taxon>
        <taxon>Polyangia</taxon>
        <taxon>Nannocystales</taxon>
        <taxon>Nannocystaceae</taxon>
        <taxon>Nannocystis</taxon>
    </lineage>
</organism>
<dbReference type="AlphaFoldDB" id="A0A9X3ER58"/>
<dbReference type="Proteomes" id="UP001150924">
    <property type="component" value="Unassembled WGS sequence"/>
</dbReference>
<comment type="caution">
    <text evidence="1">The sequence shown here is derived from an EMBL/GenBank/DDBJ whole genome shotgun (WGS) entry which is preliminary data.</text>
</comment>
<name>A0A9X3ER58_9BACT</name>
<evidence type="ECO:0000313" key="1">
    <source>
        <dbReference type="EMBL" id="MCY1008420.1"/>
    </source>
</evidence>
<reference evidence="1" key="1">
    <citation type="submission" date="2022-11" db="EMBL/GenBank/DDBJ databases">
        <title>Minimal conservation of predation-associated metabolite biosynthetic gene clusters underscores biosynthetic potential of Myxococcota including descriptions for ten novel species: Archangium lansinium sp. nov., Myxococcus landrumus sp. nov., Nannocystis bai.</title>
        <authorList>
            <person name="Ahearne A."/>
            <person name="Stevens C."/>
            <person name="Phillips K."/>
        </authorList>
    </citation>
    <scope>NUCLEOTIDE SEQUENCE</scope>
    <source>
        <strain evidence="1">Na p29</strain>
    </source>
</reference>
<protein>
    <submittedName>
        <fullName evidence="1">Uncharacterized protein</fullName>
    </submittedName>
</protein>
<evidence type="ECO:0000313" key="2">
    <source>
        <dbReference type="Proteomes" id="UP001150924"/>
    </source>
</evidence>
<proteinExistence type="predicted"/>